<reference evidence="3 4" key="1">
    <citation type="submission" date="2018-06" db="EMBL/GenBank/DDBJ databases">
        <title>Extensive metabolic versatility and redundancy in microbially diverse, dynamic hydrothermal sediments.</title>
        <authorList>
            <person name="Dombrowski N."/>
            <person name="Teske A."/>
            <person name="Baker B.J."/>
        </authorList>
    </citation>
    <scope>NUCLEOTIDE SEQUENCE [LARGE SCALE GENOMIC DNA]</scope>
    <source>
        <strain evidence="3">B19_G9</strain>
    </source>
</reference>
<dbReference type="PANTHER" id="PTHR33055">
    <property type="entry name" value="TRANSPOSASE FOR INSERTION SEQUENCE ELEMENT IS1111A"/>
    <property type="match status" value="1"/>
</dbReference>
<dbReference type="Proteomes" id="UP000267654">
    <property type="component" value="Unassembled WGS sequence"/>
</dbReference>
<evidence type="ECO:0000313" key="3">
    <source>
        <dbReference type="EMBL" id="RLE11638.1"/>
    </source>
</evidence>
<feature type="domain" description="Transposase IS110-like N-terminal" evidence="1">
    <location>
        <begin position="12"/>
        <end position="170"/>
    </location>
</feature>
<feature type="domain" description="Transposase IS116/IS110/IS902 C-terminal" evidence="2">
    <location>
        <begin position="293"/>
        <end position="374"/>
    </location>
</feature>
<dbReference type="AlphaFoldDB" id="A0A662D9W9"/>
<dbReference type="GO" id="GO:0004803">
    <property type="term" value="F:transposase activity"/>
    <property type="evidence" value="ECO:0007669"/>
    <property type="project" value="InterPro"/>
</dbReference>
<proteinExistence type="predicted"/>
<dbReference type="InterPro" id="IPR002525">
    <property type="entry name" value="Transp_IS110-like_N"/>
</dbReference>
<dbReference type="InterPro" id="IPR047650">
    <property type="entry name" value="Transpos_IS110"/>
</dbReference>
<dbReference type="GO" id="GO:0006313">
    <property type="term" value="P:DNA transposition"/>
    <property type="evidence" value="ECO:0007669"/>
    <property type="project" value="InterPro"/>
</dbReference>
<accession>A0A662D9W9</accession>
<dbReference type="Pfam" id="PF02371">
    <property type="entry name" value="Transposase_20"/>
    <property type="match status" value="1"/>
</dbReference>
<name>A0A662D9W9_UNCAE</name>
<organism evidence="3 4">
    <name type="scientific">Aerophobetes bacterium</name>
    <dbReference type="NCBI Taxonomy" id="2030807"/>
    <lineage>
        <taxon>Bacteria</taxon>
        <taxon>Candidatus Aerophobota</taxon>
    </lineage>
</organism>
<sequence length="434" mass="49693">MRREEMENILAVGIDPGKWINYGVAMVYPEKILLSRSFPNTWTGVLEFDKEVEKIAEQRGLVIIYGVEGGKNCALPLCQILHQRKKRYLLEVNPLKSNRQKDFYGEDKSDAVDARAVAAIVLRSTENLPVIEGGTSLFNDIREAERYLTDLSRRKTQLINKLHSHLSQVYMAHYKNFFPQLKSKKALRFFEQYPIPQYLKGESKEQLMQFLKKTARRYGPFSKKEAQKQIEEKAKMMMYIGTTLGCFPLDRALRIKATIITQLCQQILSLQENIARVEKLLEKDLLPQTGLHLTSFSGMSTILAAIIIGESQDTHRFRSSSSYAKYNGTAPAEKASGGRCRHKARKACNKRLKRAFYLLALSSAGCDSLSREYVNRCQIRGISKKEGVKRLARRLSDVIYAMMRDKTTYDRNKVLARKTRRGGNLIRRHVAAVL</sequence>
<dbReference type="InterPro" id="IPR003346">
    <property type="entry name" value="Transposase_20"/>
</dbReference>
<gene>
    <name evidence="3" type="ORF">DRI96_05865</name>
</gene>
<dbReference type="Pfam" id="PF01548">
    <property type="entry name" value="DEDD_Tnp_IS110"/>
    <property type="match status" value="1"/>
</dbReference>
<comment type="caution">
    <text evidence="3">The sequence shown here is derived from an EMBL/GenBank/DDBJ whole genome shotgun (WGS) entry which is preliminary data.</text>
</comment>
<evidence type="ECO:0000259" key="2">
    <source>
        <dbReference type="Pfam" id="PF02371"/>
    </source>
</evidence>
<dbReference type="EMBL" id="QMQB01000226">
    <property type="protein sequence ID" value="RLE11638.1"/>
    <property type="molecule type" value="Genomic_DNA"/>
</dbReference>
<evidence type="ECO:0000259" key="1">
    <source>
        <dbReference type="Pfam" id="PF01548"/>
    </source>
</evidence>
<dbReference type="PANTHER" id="PTHR33055:SF3">
    <property type="entry name" value="PUTATIVE TRANSPOSASE FOR IS117-RELATED"/>
    <property type="match status" value="1"/>
</dbReference>
<protein>
    <submittedName>
        <fullName evidence="3">Uncharacterized protein</fullName>
    </submittedName>
</protein>
<dbReference type="GO" id="GO:0003677">
    <property type="term" value="F:DNA binding"/>
    <property type="evidence" value="ECO:0007669"/>
    <property type="project" value="InterPro"/>
</dbReference>
<evidence type="ECO:0000313" key="4">
    <source>
        <dbReference type="Proteomes" id="UP000267654"/>
    </source>
</evidence>